<evidence type="ECO:0000313" key="6">
    <source>
        <dbReference type="EMBL" id="WZK89600.1"/>
    </source>
</evidence>
<dbReference type="Gene3D" id="1.10.10.10">
    <property type="entry name" value="Winged helix-like DNA-binding domain superfamily/Winged helix DNA-binding domain"/>
    <property type="match status" value="1"/>
</dbReference>
<protein>
    <submittedName>
        <fullName evidence="6">LysR family transcriptional regulator</fullName>
    </submittedName>
</protein>
<evidence type="ECO:0000256" key="2">
    <source>
        <dbReference type="ARBA" id="ARBA00023015"/>
    </source>
</evidence>
<dbReference type="RefSeq" id="WP_406647965.1">
    <property type="nucleotide sequence ID" value="NZ_CP123584.1"/>
</dbReference>
<dbReference type="SUPFAM" id="SSF46785">
    <property type="entry name" value="Winged helix' DNA-binding domain"/>
    <property type="match status" value="1"/>
</dbReference>
<organism evidence="6 7">
    <name type="scientific">Aliisedimentitalea scapharcae</name>
    <dbReference type="NCBI Taxonomy" id="1524259"/>
    <lineage>
        <taxon>Bacteria</taxon>
        <taxon>Pseudomonadati</taxon>
        <taxon>Pseudomonadota</taxon>
        <taxon>Alphaproteobacteria</taxon>
        <taxon>Rhodobacterales</taxon>
        <taxon>Roseobacteraceae</taxon>
        <taxon>Aliisedimentitalea</taxon>
    </lineage>
</organism>
<evidence type="ECO:0000256" key="4">
    <source>
        <dbReference type="ARBA" id="ARBA00023163"/>
    </source>
</evidence>
<dbReference type="PROSITE" id="PS50931">
    <property type="entry name" value="HTH_LYSR"/>
    <property type="match status" value="1"/>
</dbReference>
<evidence type="ECO:0000256" key="1">
    <source>
        <dbReference type="ARBA" id="ARBA00009437"/>
    </source>
</evidence>
<reference evidence="6 7" key="1">
    <citation type="submission" date="2023-04" db="EMBL/GenBank/DDBJ databases">
        <title>Complete genome sequence of Alisedimentitalea scapharcae.</title>
        <authorList>
            <person name="Rong J.-C."/>
            <person name="Yi M.-L."/>
            <person name="Zhao Q."/>
        </authorList>
    </citation>
    <scope>NUCLEOTIDE SEQUENCE [LARGE SCALE GENOMIC DNA]</scope>
    <source>
        <strain evidence="6 7">KCTC 42119</strain>
    </source>
</reference>
<evidence type="ECO:0000313" key="7">
    <source>
        <dbReference type="Proteomes" id="UP001623232"/>
    </source>
</evidence>
<accession>A0ABZ2XU19</accession>
<name>A0ABZ2XU19_9RHOB</name>
<dbReference type="SUPFAM" id="SSF53850">
    <property type="entry name" value="Periplasmic binding protein-like II"/>
    <property type="match status" value="1"/>
</dbReference>
<dbReference type="InterPro" id="IPR000847">
    <property type="entry name" value="LysR_HTH_N"/>
</dbReference>
<dbReference type="Pfam" id="PF03466">
    <property type="entry name" value="LysR_substrate"/>
    <property type="match status" value="1"/>
</dbReference>
<dbReference type="InterPro" id="IPR036390">
    <property type="entry name" value="WH_DNA-bd_sf"/>
</dbReference>
<keyword evidence="2" id="KW-0805">Transcription regulation</keyword>
<dbReference type="Proteomes" id="UP001623232">
    <property type="component" value="Chromosome"/>
</dbReference>
<proteinExistence type="inferred from homology"/>
<evidence type="ECO:0000259" key="5">
    <source>
        <dbReference type="PROSITE" id="PS50931"/>
    </source>
</evidence>
<dbReference type="InterPro" id="IPR036388">
    <property type="entry name" value="WH-like_DNA-bd_sf"/>
</dbReference>
<keyword evidence="7" id="KW-1185">Reference proteome</keyword>
<keyword evidence="4" id="KW-0804">Transcription</keyword>
<dbReference type="PANTHER" id="PTHR30346:SF0">
    <property type="entry name" value="HCA OPERON TRANSCRIPTIONAL ACTIVATOR HCAR"/>
    <property type="match status" value="1"/>
</dbReference>
<comment type="similarity">
    <text evidence="1">Belongs to the LysR transcriptional regulatory family.</text>
</comment>
<evidence type="ECO:0000256" key="3">
    <source>
        <dbReference type="ARBA" id="ARBA00023125"/>
    </source>
</evidence>
<feature type="domain" description="HTH lysR-type" evidence="5">
    <location>
        <begin position="4"/>
        <end position="62"/>
    </location>
</feature>
<dbReference type="Pfam" id="PF00126">
    <property type="entry name" value="HTH_1"/>
    <property type="match status" value="1"/>
</dbReference>
<sequence>MIDYSLRQLEYFAATARMGSISDAARAMGVSSAAVASAIGKLEELCQLTLFDRFPAQGVRLTPVGVRFLVEAEQVLGQAQSLRTTARALSEQTSGHVRFGCYFVLAYVFGPVLLGAHKDRWPHVTVEVLENHGAGMVAQLERREVDLILTYEAGVPLDRCDVQRVAQVAPRVVLPAAHPLARRDALELSDLEGIPYLQVKEPGMGPSYLDMLQAAGLTPDVALVSRSYEMVRSCVGKGLGFTLMAFQPPNRHSYHGDAVVSVPLREPLGVLQIVLAAQKGEMDTPVVRNFADLCREVLTTG</sequence>
<gene>
    <name evidence="6" type="ORF">QEZ52_03350</name>
</gene>
<dbReference type="PANTHER" id="PTHR30346">
    <property type="entry name" value="TRANSCRIPTIONAL DUAL REGULATOR HCAR-RELATED"/>
    <property type="match status" value="1"/>
</dbReference>
<dbReference type="EMBL" id="CP123584">
    <property type="protein sequence ID" value="WZK89600.1"/>
    <property type="molecule type" value="Genomic_DNA"/>
</dbReference>
<dbReference type="InterPro" id="IPR005119">
    <property type="entry name" value="LysR_subst-bd"/>
</dbReference>
<keyword evidence="3" id="KW-0238">DNA-binding</keyword>
<dbReference type="Gene3D" id="3.40.190.10">
    <property type="entry name" value="Periplasmic binding protein-like II"/>
    <property type="match status" value="2"/>
</dbReference>